<dbReference type="AlphaFoldDB" id="A0A829R3A3"/>
<accession>A0A829R3A3</accession>
<dbReference type="SUPFAM" id="SSF53756">
    <property type="entry name" value="UDP-Glycosyltransferase/glycogen phosphorylase"/>
    <property type="match status" value="1"/>
</dbReference>
<dbReference type="GO" id="GO:0016740">
    <property type="term" value="F:transferase activity"/>
    <property type="evidence" value="ECO:0007669"/>
    <property type="project" value="UniProtKB-KW"/>
</dbReference>
<evidence type="ECO:0000313" key="2">
    <source>
        <dbReference type="Proteomes" id="UP000019251"/>
    </source>
</evidence>
<keyword evidence="1" id="KW-0808">Transferase</keyword>
<comment type="caution">
    <text evidence="1">The sequence shown here is derived from an EMBL/GenBank/DDBJ whole genome shotgun (WGS) entry which is preliminary data.</text>
</comment>
<sequence length="65" mass="7835">MEKNKCGYAVNPSNMEELQKRAADLIENKNKREFFGKNGRKSFEEKYNWDVEERKLLKFYKNLEG</sequence>
<gene>
    <name evidence="1" type="ORF">LMUR_12984</name>
</gene>
<dbReference type="Gene3D" id="3.40.50.2000">
    <property type="entry name" value="Glycogen Phosphorylase B"/>
    <property type="match status" value="2"/>
</dbReference>
<dbReference type="Proteomes" id="UP000019251">
    <property type="component" value="Unassembled WGS sequence"/>
</dbReference>
<protein>
    <submittedName>
        <fullName evidence="1">Glycosyltransferase</fullName>
    </submittedName>
</protein>
<evidence type="ECO:0000313" key="1">
    <source>
        <dbReference type="EMBL" id="EUJ26558.1"/>
    </source>
</evidence>
<dbReference type="EMBL" id="AODG01000016">
    <property type="protein sequence ID" value="EUJ26558.1"/>
    <property type="molecule type" value="Genomic_DNA"/>
</dbReference>
<proteinExistence type="predicted"/>
<reference evidence="1 2" key="1">
    <citation type="submission" date="2012-12" db="EMBL/GenBank/DDBJ databases">
        <title>Novel taxa of Listeriaceae from agricultural environments in the United States.</title>
        <authorList>
            <person name="den Bakker H.C."/>
            <person name="Allred A."/>
            <person name="Warchocki S."/>
            <person name="Wright E.M."/>
            <person name="Burrell A."/>
            <person name="Nightingale K.K."/>
            <person name="Kephart D."/>
            <person name="Wiedmann M."/>
        </authorList>
    </citation>
    <scope>NUCLEOTIDE SEQUENCE [LARGE SCALE GENOMIC DNA]</scope>
    <source>
        <strain evidence="1 2">FSL F6-1183</strain>
    </source>
</reference>
<name>A0A829R3A3_LISGR</name>
<organism evidence="1 2">
    <name type="scientific">Listeria grayi FSL F6-1183</name>
    <dbReference type="NCBI Taxonomy" id="1265827"/>
    <lineage>
        <taxon>Bacteria</taxon>
        <taxon>Bacillati</taxon>
        <taxon>Bacillota</taxon>
        <taxon>Bacilli</taxon>
        <taxon>Bacillales</taxon>
        <taxon>Listeriaceae</taxon>
        <taxon>Listeria</taxon>
    </lineage>
</organism>